<comment type="caution">
    <text evidence="12">The sequence shown here is derived from an EMBL/GenBank/DDBJ whole genome shotgun (WGS) entry which is preliminary data.</text>
</comment>
<keyword evidence="11" id="KW-0472">Membrane</keyword>
<evidence type="ECO:0000256" key="8">
    <source>
        <dbReference type="ARBA" id="ARBA00023002"/>
    </source>
</evidence>
<dbReference type="GO" id="GO:0004497">
    <property type="term" value="F:monooxygenase activity"/>
    <property type="evidence" value="ECO:0007669"/>
    <property type="project" value="UniProtKB-KW"/>
</dbReference>
<proteinExistence type="inferred from homology"/>
<keyword evidence="10" id="KW-0503">Monooxygenase</keyword>
<keyword evidence="4" id="KW-0349">Heme</keyword>
<keyword evidence="6" id="KW-0479">Metal-binding</keyword>
<keyword evidence="13" id="KW-1185">Reference proteome</keyword>
<reference evidence="12" key="1">
    <citation type="submission" date="2019-10" db="EMBL/GenBank/DDBJ databases">
        <authorList>
            <person name="Zhang R."/>
            <person name="Pan Y."/>
            <person name="Wang J."/>
            <person name="Ma R."/>
            <person name="Yu S."/>
        </authorList>
    </citation>
    <scope>NUCLEOTIDE SEQUENCE</scope>
    <source>
        <strain evidence="12">LA-IB0</strain>
        <tissue evidence="12">Leaf</tissue>
    </source>
</reference>
<dbReference type="Proteomes" id="UP000826271">
    <property type="component" value="Unassembled WGS sequence"/>
</dbReference>
<evidence type="ECO:0000313" key="12">
    <source>
        <dbReference type="EMBL" id="KAG8370929.1"/>
    </source>
</evidence>
<gene>
    <name evidence="12" type="ORF">BUALT_Bualt13G0034400</name>
</gene>
<evidence type="ECO:0000256" key="5">
    <source>
        <dbReference type="ARBA" id="ARBA00022692"/>
    </source>
</evidence>
<protein>
    <submittedName>
        <fullName evidence="12">Uncharacterized protein</fullName>
    </submittedName>
</protein>
<dbReference type="GO" id="GO:0020037">
    <property type="term" value="F:heme binding"/>
    <property type="evidence" value="ECO:0007669"/>
    <property type="project" value="InterPro"/>
</dbReference>
<evidence type="ECO:0000256" key="11">
    <source>
        <dbReference type="ARBA" id="ARBA00023136"/>
    </source>
</evidence>
<dbReference type="SUPFAM" id="SSF48264">
    <property type="entry name" value="Cytochrome P450"/>
    <property type="match status" value="1"/>
</dbReference>
<dbReference type="PANTHER" id="PTHR47953">
    <property type="entry name" value="OS08G0105600 PROTEIN"/>
    <property type="match status" value="1"/>
</dbReference>
<dbReference type="InterPro" id="IPR036396">
    <property type="entry name" value="Cyt_P450_sf"/>
</dbReference>
<keyword evidence="9" id="KW-0408">Iron</keyword>
<comment type="cofactor">
    <cofactor evidence="1">
        <name>heme</name>
        <dbReference type="ChEBI" id="CHEBI:30413"/>
    </cofactor>
</comment>
<evidence type="ECO:0000256" key="6">
    <source>
        <dbReference type="ARBA" id="ARBA00022723"/>
    </source>
</evidence>
<evidence type="ECO:0000256" key="2">
    <source>
        <dbReference type="ARBA" id="ARBA00004167"/>
    </source>
</evidence>
<evidence type="ECO:0000256" key="4">
    <source>
        <dbReference type="ARBA" id="ARBA00022617"/>
    </source>
</evidence>
<dbReference type="InterPro" id="IPR052306">
    <property type="entry name" value="CYP450_71D"/>
</dbReference>
<evidence type="ECO:0000256" key="10">
    <source>
        <dbReference type="ARBA" id="ARBA00023033"/>
    </source>
</evidence>
<evidence type="ECO:0000256" key="9">
    <source>
        <dbReference type="ARBA" id="ARBA00023004"/>
    </source>
</evidence>
<evidence type="ECO:0000256" key="1">
    <source>
        <dbReference type="ARBA" id="ARBA00001971"/>
    </source>
</evidence>
<comment type="subcellular location">
    <subcellularLocation>
        <location evidence="2">Membrane</location>
        <topology evidence="2">Single-pass membrane protein</topology>
    </subcellularLocation>
</comment>
<dbReference type="EMBL" id="WHWC01000013">
    <property type="protein sequence ID" value="KAG8370929.1"/>
    <property type="molecule type" value="Genomic_DNA"/>
</dbReference>
<dbReference type="AlphaFoldDB" id="A0AAV6WLG4"/>
<dbReference type="GO" id="GO:0016705">
    <property type="term" value="F:oxidoreductase activity, acting on paired donors, with incorporation or reduction of molecular oxygen"/>
    <property type="evidence" value="ECO:0007669"/>
    <property type="project" value="InterPro"/>
</dbReference>
<dbReference type="GO" id="GO:0005506">
    <property type="term" value="F:iron ion binding"/>
    <property type="evidence" value="ECO:0007669"/>
    <property type="project" value="InterPro"/>
</dbReference>
<evidence type="ECO:0000256" key="7">
    <source>
        <dbReference type="ARBA" id="ARBA00022989"/>
    </source>
</evidence>
<name>A0AAV6WLG4_9LAMI</name>
<keyword evidence="5" id="KW-0812">Transmembrane</keyword>
<evidence type="ECO:0000256" key="3">
    <source>
        <dbReference type="ARBA" id="ARBA00010617"/>
    </source>
</evidence>
<dbReference type="PANTHER" id="PTHR47953:SF19">
    <property type="entry name" value="OS06G0641600 PROTEIN"/>
    <property type="match status" value="1"/>
</dbReference>
<keyword evidence="7" id="KW-1133">Transmembrane helix</keyword>
<keyword evidence="8" id="KW-0560">Oxidoreductase</keyword>
<organism evidence="12 13">
    <name type="scientific">Buddleja alternifolia</name>
    <dbReference type="NCBI Taxonomy" id="168488"/>
    <lineage>
        <taxon>Eukaryota</taxon>
        <taxon>Viridiplantae</taxon>
        <taxon>Streptophyta</taxon>
        <taxon>Embryophyta</taxon>
        <taxon>Tracheophyta</taxon>
        <taxon>Spermatophyta</taxon>
        <taxon>Magnoliopsida</taxon>
        <taxon>eudicotyledons</taxon>
        <taxon>Gunneridae</taxon>
        <taxon>Pentapetalae</taxon>
        <taxon>asterids</taxon>
        <taxon>lamiids</taxon>
        <taxon>Lamiales</taxon>
        <taxon>Scrophulariaceae</taxon>
        <taxon>Buddlejeae</taxon>
        <taxon>Buddleja</taxon>
    </lineage>
</organism>
<accession>A0AAV6WLG4</accession>
<comment type="similarity">
    <text evidence="3">Belongs to the cytochrome P450 family.</text>
</comment>
<dbReference type="Gene3D" id="1.10.630.10">
    <property type="entry name" value="Cytochrome P450"/>
    <property type="match status" value="1"/>
</dbReference>
<evidence type="ECO:0000313" key="13">
    <source>
        <dbReference type="Proteomes" id="UP000826271"/>
    </source>
</evidence>
<sequence length="154" mass="17364">MHLQLGEVSAVVISSRDAAKRVLKDQDPACADRPESIATKIMWATSGNVLRDQDTLLTMMKKGLLMTGGFELADLFPSSKLLSFLCWNKYKLLRMHRKIDKILDAIIEDHKLKQSGDFGGEDIIDVLLRMKKSTQLKFPITNENIKALIFVSDD</sequence>